<dbReference type="Proteomes" id="UP001465755">
    <property type="component" value="Unassembled WGS sequence"/>
</dbReference>
<keyword evidence="2" id="KW-1133">Transmembrane helix</keyword>
<feature type="compositionally biased region" description="Basic and acidic residues" evidence="1">
    <location>
        <begin position="1"/>
        <end position="11"/>
    </location>
</feature>
<dbReference type="AlphaFoldDB" id="A0AAW1PH00"/>
<gene>
    <name evidence="4" type="ORF">WJX73_007832</name>
</gene>
<dbReference type="InterPro" id="IPR029058">
    <property type="entry name" value="AB_hydrolase_fold"/>
</dbReference>
<proteinExistence type="predicted"/>
<dbReference type="CDD" id="cd00519">
    <property type="entry name" value="Lipase_3"/>
    <property type="match status" value="1"/>
</dbReference>
<comment type="caution">
    <text evidence="4">The sequence shown here is derived from an EMBL/GenBank/DDBJ whole genome shotgun (WGS) entry which is preliminary data.</text>
</comment>
<feature type="transmembrane region" description="Helical" evidence="2">
    <location>
        <begin position="487"/>
        <end position="508"/>
    </location>
</feature>
<organism evidence="4 5">
    <name type="scientific">Symbiochloris irregularis</name>
    <dbReference type="NCBI Taxonomy" id="706552"/>
    <lineage>
        <taxon>Eukaryota</taxon>
        <taxon>Viridiplantae</taxon>
        <taxon>Chlorophyta</taxon>
        <taxon>core chlorophytes</taxon>
        <taxon>Trebouxiophyceae</taxon>
        <taxon>Trebouxiales</taxon>
        <taxon>Trebouxiaceae</taxon>
        <taxon>Symbiochloris</taxon>
    </lineage>
</organism>
<feature type="compositionally biased region" description="Basic and acidic residues" evidence="1">
    <location>
        <begin position="1017"/>
        <end position="1028"/>
    </location>
</feature>
<feature type="compositionally biased region" description="Basic and acidic residues" evidence="1">
    <location>
        <begin position="384"/>
        <end position="396"/>
    </location>
</feature>
<dbReference type="SUPFAM" id="SSF53474">
    <property type="entry name" value="alpha/beta-Hydrolases"/>
    <property type="match status" value="1"/>
</dbReference>
<feature type="region of interest" description="Disordered" evidence="1">
    <location>
        <begin position="378"/>
        <end position="412"/>
    </location>
</feature>
<name>A0AAW1PH00_9CHLO</name>
<dbReference type="GO" id="GO:0006629">
    <property type="term" value="P:lipid metabolic process"/>
    <property type="evidence" value="ECO:0007669"/>
    <property type="project" value="InterPro"/>
</dbReference>
<dbReference type="InterPro" id="IPR051218">
    <property type="entry name" value="Sec_MonoDiacylglyc_Lipase"/>
</dbReference>
<evidence type="ECO:0000256" key="2">
    <source>
        <dbReference type="SAM" id="Phobius"/>
    </source>
</evidence>
<feature type="domain" description="Fungal lipase-type" evidence="3">
    <location>
        <begin position="709"/>
        <end position="860"/>
    </location>
</feature>
<evidence type="ECO:0000259" key="3">
    <source>
        <dbReference type="Pfam" id="PF01764"/>
    </source>
</evidence>
<feature type="transmembrane region" description="Helical" evidence="2">
    <location>
        <begin position="265"/>
        <end position="286"/>
    </location>
</feature>
<accession>A0AAW1PH00</accession>
<reference evidence="4 5" key="1">
    <citation type="journal article" date="2024" name="Nat. Commun.">
        <title>Phylogenomics reveals the evolutionary origins of lichenization in chlorophyte algae.</title>
        <authorList>
            <person name="Puginier C."/>
            <person name="Libourel C."/>
            <person name="Otte J."/>
            <person name="Skaloud P."/>
            <person name="Haon M."/>
            <person name="Grisel S."/>
            <person name="Petersen M."/>
            <person name="Berrin J.G."/>
            <person name="Delaux P.M."/>
            <person name="Dal Grande F."/>
            <person name="Keller J."/>
        </authorList>
    </citation>
    <scope>NUCLEOTIDE SEQUENCE [LARGE SCALE GENOMIC DNA]</scope>
    <source>
        <strain evidence="4 5">SAG 2036</strain>
    </source>
</reference>
<dbReference type="Pfam" id="PF01764">
    <property type="entry name" value="Lipase_3"/>
    <property type="match status" value="1"/>
</dbReference>
<feature type="transmembrane region" description="Helical" evidence="2">
    <location>
        <begin position="227"/>
        <end position="245"/>
    </location>
</feature>
<evidence type="ECO:0000313" key="5">
    <source>
        <dbReference type="Proteomes" id="UP001465755"/>
    </source>
</evidence>
<dbReference type="PANTHER" id="PTHR45856">
    <property type="entry name" value="ALPHA/BETA-HYDROLASES SUPERFAMILY PROTEIN"/>
    <property type="match status" value="1"/>
</dbReference>
<feature type="region of interest" description="Disordered" evidence="1">
    <location>
        <begin position="64"/>
        <end position="89"/>
    </location>
</feature>
<feature type="region of interest" description="Disordered" evidence="1">
    <location>
        <begin position="1"/>
        <end position="28"/>
    </location>
</feature>
<evidence type="ECO:0000313" key="4">
    <source>
        <dbReference type="EMBL" id="KAK9807443.1"/>
    </source>
</evidence>
<keyword evidence="5" id="KW-1185">Reference proteome</keyword>
<feature type="region of interest" description="Disordered" evidence="1">
    <location>
        <begin position="155"/>
        <end position="193"/>
    </location>
</feature>
<keyword evidence="2" id="KW-0472">Membrane</keyword>
<evidence type="ECO:0000256" key="1">
    <source>
        <dbReference type="SAM" id="MobiDB-lite"/>
    </source>
</evidence>
<protein>
    <recommendedName>
        <fullName evidence="3">Fungal lipase-type domain-containing protein</fullName>
    </recommendedName>
</protein>
<dbReference type="PANTHER" id="PTHR45856:SF24">
    <property type="entry name" value="FUNGAL LIPASE-LIKE DOMAIN-CONTAINING PROTEIN"/>
    <property type="match status" value="1"/>
</dbReference>
<dbReference type="InterPro" id="IPR002921">
    <property type="entry name" value="Fungal_lipase-type"/>
</dbReference>
<dbReference type="Gene3D" id="3.40.50.1820">
    <property type="entry name" value="alpha/beta hydrolase"/>
    <property type="match status" value="1"/>
</dbReference>
<sequence>MGATDPARDAQRSQPGQEGPSVMEDGAGHAFATAHFAAANPVQPWNIASAAANETVGFLKDRFHGSETKAPPDQWQAGAGRAANEHTAGPVHHERIDQHLDPGDAANLCAHPDIESQQPQEGKLAGNKVQSSLLGASPKDADAHKQRLIEDAATLLNGDAGRAEGNAFDPGRPSDRDDSSMSESTEDPEASHSALDMQEMDGAGGHYNPQRDVLLRLEFLTSGQSRFVVLFMWSALFVAMIFLWVEFALKIADPNGVTRSRDTQIMNLAVGAVSLIVMSVSIWRFVTRVTLAHIHKLVWKPRRLRSTALTHFELFVQYVNIATYIAANGNSLTSYCRFFSKAIPWTQLVEWTCWNMIFLLHTVSARNVNVWRRRGTGSTLRDGTTLKDKLSTKHDPLTPPGTTHQHDSPDDKARNLREPALYLEAPIWVHWPLGILWIVAECAVVANCIFYATGSGSSSIQIYRPANVAEGDCKHYIYNCSITNVQMGLVGLMLFFPVLYFFIFCLYLRRAFAALSNEPYSDFKVGNLLIRLMVRLRLGVFAFFILSIVLLYFIKYNSCRVYADTWLGLTPLHIAESASVVCWSFVAMPKNPVGEPPLLQVWLQEFAWTEKELPKLLARRNAAQSSGGHEQEHVQHLRTKLERQPMFCFQTAMHMWYWSALVYDYKQADKSVLSLEEAMSFYGLTSSELFWEKASDTKMLMAWNRNTVVVAFRGTASINNAWSDLQAYPTLHLPKRGNLLQRPKVHTGFQKCWTRNAFHETVKARIIEMLNSGELERGNVKFYVTGHSLGGALATLAAFSFAQGAIENGHEDYKTGQCLPLACYTFGAPRTGNHTFAKEYEHLVPDTWHIINDQDAVPRSGKFMGLFKRGGQRVIINRRGDMIVRPLTIEASLQQVPGGLSVSQHLLAAYTVSLMAVMMGQFSNKRFKGGMAGVVRLAEQSTLVQRMIEERMGWSLEDMRHMQRWGPSHARKIRAHLFRAGTCKDGPGGMERLRATLSGFLKMGSSKDSKSAPTDEEQGKAFKSRDQPDSLALPSTFIDAADERHGQQYRVPT</sequence>
<dbReference type="EMBL" id="JALJOQ010000030">
    <property type="protein sequence ID" value="KAK9807443.1"/>
    <property type="molecule type" value="Genomic_DNA"/>
</dbReference>
<feature type="transmembrane region" description="Helical" evidence="2">
    <location>
        <begin position="528"/>
        <end position="554"/>
    </location>
</feature>
<keyword evidence="2" id="KW-0812">Transmembrane</keyword>
<feature type="region of interest" description="Disordered" evidence="1">
    <location>
        <begin position="1003"/>
        <end position="1032"/>
    </location>
</feature>